<sequence>MSTISTVCCRRASRSLAAQITPSSSAWTQTRGYAAPKKSAPAKKITSPGFKGKRPDGGERTPMKREKKLSAFQPMPAGQLMQPIFEGNRVDQLQQLQTFHPEVLTDAMEGQALKFPHNDKDPFRIFGLPRKMLVEFRLLSTPCSVIRGVTIDVVNKVDAANNLPSSETRLVFTGTPGCGKSFLLLQALQYCLSSDWLVFYIPRAINLVNSTTTYAYDMRTQTYLQPVFAFQTLQRFLTVNEAKLTSLFSQQEVELERRPALPVGTPLIDLINVGIRDQTLAPSVLSALLEELGRQKTHPVLLAIDDFQALYCKSTYRDPHFSAIKSYHLSMPRLLLEYASGQKSFARGAVLGALSTSDTTFKVPLELREALNIPSDRPAGPYIKRSAELLEYTKGLQRLVVPDNLSIDEAASVFDVWMKDKAVPSTANDELFLAKYSEASGNARNFVWKGLLSSLCP</sequence>
<protein>
    <submittedName>
        <fullName evidence="1">Mitochondrial ribosomal death-associated protein 3-domain-containing protein</fullName>
    </submittedName>
</protein>
<accession>A0ACB8AAU7</accession>
<dbReference type="Proteomes" id="UP000790377">
    <property type="component" value="Unassembled WGS sequence"/>
</dbReference>
<dbReference type="EMBL" id="MU267723">
    <property type="protein sequence ID" value="KAH7910195.1"/>
    <property type="molecule type" value="Genomic_DNA"/>
</dbReference>
<reference evidence="1" key="1">
    <citation type="journal article" date="2021" name="New Phytol.">
        <title>Evolutionary innovations through gain and loss of genes in the ectomycorrhizal Boletales.</title>
        <authorList>
            <person name="Wu G."/>
            <person name="Miyauchi S."/>
            <person name="Morin E."/>
            <person name="Kuo A."/>
            <person name="Drula E."/>
            <person name="Varga T."/>
            <person name="Kohler A."/>
            <person name="Feng B."/>
            <person name="Cao Y."/>
            <person name="Lipzen A."/>
            <person name="Daum C."/>
            <person name="Hundley H."/>
            <person name="Pangilinan J."/>
            <person name="Johnson J."/>
            <person name="Barry K."/>
            <person name="LaButti K."/>
            <person name="Ng V."/>
            <person name="Ahrendt S."/>
            <person name="Min B."/>
            <person name="Choi I.G."/>
            <person name="Park H."/>
            <person name="Plett J.M."/>
            <person name="Magnuson J."/>
            <person name="Spatafora J.W."/>
            <person name="Nagy L.G."/>
            <person name="Henrissat B."/>
            <person name="Grigoriev I.V."/>
            <person name="Yang Z.L."/>
            <person name="Xu J."/>
            <person name="Martin F.M."/>
        </authorList>
    </citation>
    <scope>NUCLEOTIDE SEQUENCE</scope>
    <source>
        <strain evidence="1">ATCC 28755</strain>
    </source>
</reference>
<comment type="caution">
    <text evidence="1">The sequence shown here is derived from an EMBL/GenBank/DDBJ whole genome shotgun (WGS) entry which is preliminary data.</text>
</comment>
<organism evidence="1 2">
    <name type="scientific">Hygrophoropsis aurantiaca</name>
    <dbReference type="NCBI Taxonomy" id="72124"/>
    <lineage>
        <taxon>Eukaryota</taxon>
        <taxon>Fungi</taxon>
        <taxon>Dikarya</taxon>
        <taxon>Basidiomycota</taxon>
        <taxon>Agaricomycotina</taxon>
        <taxon>Agaricomycetes</taxon>
        <taxon>Agaricomycetidae</taxon>
        <taxon>Boletales</taxon>
        <taxon>Coniophorineae</taxon>
        <taxon>Hygrophoropsidaceae</taxon>
        <taxon>Hygrophoropsis</taxon>
    </lineage>
</organism>
<keyword evidence="2" id="KW-1185">Reference proteome</keyword>
<evidence type="ECO:0000313" key="2">
    <source>
        <dbReference type="Proteomes" id="UP000790377"/>
    </source>
</evidence>
<gene>
    <name evidence="1" type="ORF">BJ138DRAFT_1009306</name>
</gene>
<evidence type="ECO:0000313" key="1">
    <source>
        <dbReference type="EMBL" id="KAH7910195.1"/>
    </source>
</evidence>
<proteinExistence type="predicted"/>
<name>A0ACB8AAU7_9AGAM</name>